<keyword evidence="2" id="KW-1185">Reference proteome</keyword>
<dbReference type="KEGG" id="sphl:LPB140_04325"/>
<dbReference type="AlphaFoldDB" id="A0A1L3JAJ5"/>
<evidence type="ECO:0008006" key="3">
    <source>
        <dbReference type="Google" id="ProtNLM"/>
    </source>
</evidence>
<evidence type="ECO:0000313" key="2">
    <source>
        <dbReference type="Proteomes" id="UP000242561"/>
    </source>
</evidence>
<accession>A0A1L3JAJ5</accession>
<organism evidence="1 2">
    <name type="scientific">Sphingorhabdus lutea</name>
    <dbReference type="NCBI Taxonomy" id="1913578"/>
    <lineage>
        <taxon>Bacteria</taxon>
        <taxon>Pseudomonadati</taxon>
        <taxon>Pseudomonadota</taxon>
        <taxon>Alphaproteobacteria</taxon>
        <taxon>Sphingomonadales</taxon>
        <taxon>Sphingomonadaceae</taxon>
        <taxon>Sphingorhabdus</taxon>
    </lineage>
</organism>
<gene>
    <name evidence="1" type="ORF">LPB140_04325</name>
</gene>
<proteinExistence type="predicted"/>
<dbReference type="EMBL" id="CP018154">
    <property type="protein sequence ID" value="APG62160.1"/>
    <property type="molecule type" value="Genomic_DNA"/>
</dbReference>
<dbReference type="Proteomes" id="UP000242561">
    <property type="component" value="Chromosome"/>
</dbReference>
<name>A0A1L3JAJ5_9SPHN</name>
<dbReference type="STRING" id="1913578.LPB140_04325"/>
<protein>
    <recommendedName>
        <fullName evidence="3">Integron</fullName>
    </recommendedName>
</protein>
<evidence type="ECO:0000313" key="1">
    <source>
        <dbReference type="EMBL" id="APG62160.1"/>
    </source>
</evidence>
<reference evidence="1 2" key="1">
    <citation type="submission" date="2016-11" db="EMBL/GenBank/DDBJ databases">
        <title>Sphingorhabdus sp. LPB0140, isolated from marine environment.</title>
        <authorList>
            <person name="Kim E."/>
            <person name="Yi H."/>
        </authorList>
    </citation>
    <scope>NUCLEOTIDE SEQUENCE [LARGE SCALE GENOMIC DNA]</scope>
    <source>
        <strain evidence="1 2">LPB0140</strain>
    </source>
</reference>
<sequence>MVIILPSKKLAVDCPLKLPQLSNPNYLKVIIMLKKMLLILSLTSFSASPILAQPMYTNGNRPVTLHAMDDMDACSLGAITDQGPEGAVLVFSGDSNELEAFDNLTSGQAIWVCDNSEENDMVGIVYSHDGETDCEVSSPILEDMDYTGPCSSGWIMSDAVEVIAG</sequence>